<protein>
    <recommendedName>
        <fullName evidence="16">Quinolinate synthase, chloroplastic</fullName>
        <ecNumber evidence="4">2.5.1.72</ecNumber>
    </recommendedName>
</protein>
<comment type="catalytic activity">
    <reaction evidence="14">
        <text>iminosuccinate + dihydroxyacetone phosphate = quinolinate + phosphate + 2 H2O + H(+)</text>
        <dbReference type="Rhea" id="RHEA:25888"/>
        <dbReference type="ChEBI" id="CHEBI:15377"/>
        <dbReference type="ChEBI" id="CHEBI:15378"/>
        <dbReference type="ChEBI" id="CHEBI:29959"/>
        <dbReference type="ChEBI" id="CHEBI:43474"/>
        <dbReference type="ChEBI" id="CHEBI:57642"/>
        <dbReference type="ChEBI" id="CHEBI:77875"/>
        <dbReference type="EC" id="2.5.1.72"/>
    </reaction>
</comment>
<dbReference type="Pfam" id="PF02657">
    <property type="entry name" value="SufE"/>
    <property type="match status" value="1"/>
</dbReference>
<dbReference type="InterPro" id="IPR003808">
    <property type="entry name" value="Fe-S_metab-assoc_dom"/>
</dbReference>
<dbReference type="FunFam" id="3.40.50.10800:FF:000006">
    <property type="entry name" value="Quinolinate synthase, chloroplastic"/>
    <property type="match status" value="1"/>
</dbReference>
<evidence type="ECO:0000256" key="6">
    <source>
        <dbReference type="ARBA" id="ARBA00022528"/>
    </source>
</evidence>
<dbReference type="GO" id="GO:0008047">
    <property type="term" value="F:enzyme activator activity"/>
    <property type="evidence" value="ECO:0007669"/>
    <property type="project" value="UniProtKB-ARBA"/>
</dbReference>
<comment type="subcellular location">
    <subcellularLocation>
        <location evidence="2">Plastid</location>
        <location evidence="2">Chloroplast</location>
    </subcellularLocation>
</comment>
<comment type="similarity">
    <text evidence="15">Belongs to the quinolinate synthase family. Type 1 subfamily.</text>
</comment>
<evidence type="ECO:0000256" key="14">
    <source>
        <dbReference type="ARBA" id="ARBA00052166"/>
    </source>
</evidence>
<dbReference type="InterPro" id="IPR003473">
    <property type="entry name" value="NadA"/>
</dbReference>
<evidence type="ECO:0000256" key="10">
    <source>
        <dbReference type="ARBA" id="ARBA00022723"/>
    </source>
</evidence>
<keyword evidence="7" id="KW-0934">Plastid</keyword>
<keyword evidence="8" id="KW-0662">Pyridine nucleotide biosynthesis</keyword>
<evidence type="ECO:0000256" key="13">
    <source>
        <dbReference type="ARBA" id="ARBA00023014"/>
    </source>
</evidence>
<dbReference type="GO" id="GO:0009507">
    <property type="term" value="C:chloroplast"/>
    <property type="evidence" value="ECO:0007669"/>
    <property type="project" value="UniProtKB-SubCell"/>
</dbReference>
<keyword evidence="6" id="KW-0150">Chloroplast</keyword>
<keyword evidence="11" id="KW-0809">Transit peptide</keyword>
<evidence type="ECO:0000256" key="1">
    <source>
        <dbReference type="ARBA" id="ARBA00001966"/>
    </source>
</evidence>
<dbReference type="GO" id="GO:0051176">
    <property type="term" value="P:positive regulation of sulfur metabolic process"/>
    <property type="evidence" value="ECO:0007669"/>
    <property type="project" value="UniProtKB-ARBA"/>
</dbReference>
<dbReference type="InterPro" id="IPR036094">
    <property type="entry name" value="NadA_sf"/>
</dbReference>
<dbReference type="EMBL" id="JXTB01000040">
    <property type="protein sequence ID" value="PON72318.1"/>
    <property type="molecule type" value="Genomic_DNA"/>
</dbReference>
<dbReference type="SUPFAM" id="SSF142754">
    <property type="entry name" value="NadA-like"/>
    <property type="match status" value="2"/>
</dbReference>
<evidence type="ECO:0000256" key="7">
    <source>
        <dbReference type="ARBA" id="ARBA00022640"/>
    </source>
</evidence>
<evidence type="ECO:0000256" key="15">
    <source>
        <dbReference type="ARBA" id="ARBA00061471"/>
    </source>
</evidence>
<dbReference type="Pfam" id="PF02445">
    <property type="entry name" value="NadA"/>
    <property type="match status" value="2"/>
</dbReference>
<feature type="region of interest" description="Disordered" evidence="17">
    <location>
        <begin position="47"/>
        <end position="71"/>
    </location>
</feature>
<evidence type="ECO:0000313" key="19">
    <source>
        <dbReference type="EMBL" id="PON72318.1"/>
    </source>
</evidence>
<dbReference type="OrthoDB" id="66991at2759"/>
<dbReference type="PANTHER" id="PTHR30573:SF0">
    <property type="entry name" value="QUINOLINATE SYNTHASE, CHLOROPLASTIC"/>
    <property type="match status" value="1"/>
</dbReference>
<dbReference type="FunFam" id="3.40.50.10800:FF:000008">
    <property type="entry name" value="Quinolinate synthase chloroplastic"/>
    <property type="match status" value="1"/>
</dbReference>
<dbReference type="Proteomes" id="UP000237105">
    <property type="component" value="Unassembled WGS sequence"/>
</dbReference>
<evidence type="ECO:0000256" key="3">
    <source>
        <dbReference type="ARBA" id="ARBA00005065"/>
    </source>
</evidence>
<dbReference type="GO" id="GO:0008987">
    <property type="term" value="F:quinolinate synthetase A activity"/>
    <property type="evidence" value="ECO:0007669"/>
    <property type="project" value="InterPro"/>
</dbReference>
<evidence type="ECO:0000256" key="11">
    <source>
        <dbReference type="ARBA" id="ARBA00022946"/>
    </source>
</evidence>
<reference evidence="20" key="1">
    <citation type="submission" date="2016-06" db="EMBL/GenBank/DDBJ databases">
        <title>Parallel loss of symbiosis genes in relatives of nitrogen-fixing non-legume Parasponia.</title>
        <authorList>
            <person name="Van Velzen R."/>
            <person name="Holmer R."/>
            <person name="Bu F."/>
            <person name="Rutten L."/>
            <person name="Van Zeijl A."/>
            <person name="Liu W."/>
            <person name="Santuari L."/>
            <person name="Cao Q."/>
            <person name="Sharma T."/>
            <person name="Shen D."/>
            <person name="Roswanjaya Y."/>
            <person name="Wardhani T."/>
            <person name="Kalhor M.S."/>
            <person name="Jansen J."/>
            <person name="Van den Hoogen J."/>
            <person name="Gungor B."/>
            <person name="Hartog M."/>
            <person name="Hontelez J."/>
            <person name="Verver J."/>
            <person name="Yang W.-C."/>
            <person name="Schijlen E."/>
            <person name="Repin R."/>
            <person name="Schilthuizen M."/>
            <person name="Schranz E."/>
            <person name="Heidstra R."/>
            <person name="Miyata K."/>
            <person name="Fedorova E."/>
            <person name="Kohlen W."/>
            <person name="Bisseling T."/>
            <person name="Smit S."/>
            <person name="Geurts R."/>
        </authorList>
    </citation>
    <scope>NUCLEOTIDE SEQUENCE [LARGE SCALE GENOMIC DNA]</scope>
    <source>
        <strain evidence="20">cv. WU1-14</strain>
    </source>
</reference>
<dbReference type="GO" id="GO:0016226">
    <property type="term" value="P:iron-sulfur cluster assembly"/>
    <property type="evidence" value="ECO:0007669"/>
    <property type="project" value="UniProtKB-ARBA"/>
</dbReference>
<dbReference type="GO" id="GO:0051539">
    <property type="term" value="F:4 iron, 4 sulfur cluster binding"/>
    <property type="evidence" value="ECO:0007669"/>
    <property type="project" value="UniProtKB-KW"/>
</dbReference>
<name>A0A2P5DGA2_PARAD</name>
<evidence type="ECO:0000259" key="18">
    <source>
        <dbReference type="Pfam" id="PF02657"/>
    </source>
</evidence>
<dbReference type="Gene3D" id="3.40.50.10800">
    <property type="entry name" value="NadA-like"/>
    <property type="match status" value="3"/>
</dbReference>
<evidence type="ECO:0000256" key="2">
    <source>
        <dbReference type="ARBA" id="ARBA00004229"/>
    </source>
</evidence>
<evidence type="ECO:0000256" key="17">
    <source>
        <dbReference type="SAM" id="MobiDB-lite"/>
    </source>
</evidence>
<accession>A0A2P5DGA2</accession>
<keyword evidence="20" id="KW-1185">Reference proteome</keyword>
<evidence type="ECO:0000256" key="8">
    <source>
        <dbReference type="ARBA" id="ARBA00022642"/>
    </source>
</evidence>
<evidence type="ECO:0000256" key="4">
    <source>
        <dbReference type="ARBA" id="ARBA00012669"/>
    </source>
</evidence>
<feature type="domain" description="Fe-S metabolism associated" evidence="18">
    <location>
        <begin position="99"/>
        <end position="220"/>
    </location>
</feature>
<comment type="caution">
    <text evidence="19">The sequence shown here is derived from an EMBL/GenBank/DDBJ whole genome shotgun (WGS) entry which is preliminary data.</text>
</comment>
<organism evidence="19 20">
    <name type="scientific">Parasponia andersonii</name>
    <name type="common">Sponia andersonii</name>
    <dbReference type="NCBI Taxonomy" id="3476"/>
    <lineage>
        <taxon>Eukaryota</taxon>
        <taxon>Viridiplantae</taxon>
        <taxon>Streptophyta</taxon>
        <taxon>Embryophyta</taxon>
        <taxon>Tracheophyta</taxon>
        <taxon>Spermatophyta</taxon>
        <taxon>Magnoliopsida</taxon>
        <taxon>eudicotyledons</taxon>
        <taxon>Gunneridae</taxon>
        <taxon>Pentapetalae</taxon>
        <taxon>rosids</taxon>
        <taxon>fabids</taxon>
        <taxon>Rosales</taxon>
        <taxon>Cannabaceae</taxon>
        <taxon>Parasponia</taxon>
    </lineage>
</organism>
<dbReference type="GO" id="GO:0046872">
    <property type="term" value="F:metal ion binding"/>
    <property type="evidence" value="ECO:0007669"/>
    <property type="project" value="UniProtKB-KW"/>
</dbReference>
<comment type="cofactor">
    <cofactor evidence="1">
        <name>[4Fe-4S] cluster</name>
        <dbReference type="ChEBI" id="CHEBI:49883"/>
    </cofactor>
</comment>
<keyword evidence="5" id="KW-0004">4Fe-4S</keyword>
<dbReference type="PANTHER" id="PTHR30573">
    <property type="entry name" value="QUINOLINATE SYNTHETASE A"/>
    <property type="match status" value="1"/>
</dbReference>
<keyword evidence="12" id="KW-0408">Iron</keyword>
<dbReference type="UniPathway" id="UPA00253">
    <property type="reaction ID" value="UER00327"/>
</dbReference>
<dbReference type="Gene3D" id="3.90.1010.10">
    <property type="match status" value="1"/>
</dbReference>
<dbReference type="AlphaFoldDB" id="A0A2P5DGA2"/>
<comment type="pathway">
    <text evidence="3">Cofactor biosynthesis; NAD(+) biosynthesis; quinolinate from iminoaspartate: step 1/1.</text>
</comment>
<proteinExistence type="inferred from homology"/>
<keyword evidence="10" id="KW-0479">Metal-binding</keyword>
<dbReference type="SUPFAM" id="SSF82649">
    <property type="entry name" value="SufE/NifU"/>
    <property type="match status" value="1"/>
</dbReference>
<feature type="region of interest" description="Disordered" evidence="17">
    <location>
        <begin position="1"/>
        <end position="24"/>
    </location>
</feature>
<keyword evidence="13" id="KW-0411">Iron-sulfur</keyword>
<keyword evidence="9" id="KW-0808">Transferase</keyword>
<dbReference type="GO" id="GO:0034628">
    <property type="term" value="P:'de novo' NAD+ biosynthetic process from L-aspartate"/>
    <property type="evidence" value="ECO:0007669"/>
    <property type="project" value="TreeGrafter"/>
</dbReference>
<evidence type="ECO:0000256" key="5">
    <source>
        <dbReference type="ARBA" id="ARBA00022485"/>
    </source>
</evidence>
<dbReference type="STRING" id="3476.A0A2P5DGA2"/>
<evidence type="ECO:0000256" key="12">
    <source>
        <dbReference type="ARBA" id="ARBA00023004"/>
    </source>
</evidence>
<dbReference type="EC" id="2.5.1.72" evidence="4"/>
<evidence type="ECO:0000256" key="9">
    <source>
        <dbReference type="ARBA" id="ARBA00022679"/>
    </source>
</evidence>
<evidence type="ECO:0000256" key="16">
    <source>
        <dbReference type="ARBA" id="ARBA00073351"/>
    </source>
</evidence>
<gene>
    <name evidence="19" type="ORF">PanWU01x14_067090</name>
</gene>
<evidence type="ECO:0000313" key="20">
    <source>
        <dbReference type="Proteomes" id="UP000237105"/>
    </source>
</evidence>
<dbReference type="FunFam" id="3.90.1010.10:FF:000010">
    <property type="entry name" value="Quinolinate synthase, chloroplastic"/>
    <property type="match status" value="1"/>
</dbReference>
<sequence length="754" mass="82724">MDSSSATMAFRAASSSFSSSSSTLFSISKPGLFKVQTQKSHFVKTLKCIQSPPPDPNPLKSRPRSAGSSSSSPFSCSAVTFSPLQTNELVPYKLQRLVAEFRSLPEPIERVKRLLHCAGLLPQFDDSSRVDSNRVMGCTAQVWLEANLDEGGRMRFAADSDSEITRGFCYCLVAILDGAAPEEVLAVKTEDLEALNVGLPGGVQRSRVNTWHNVLISMQKKTRALMAEREGKPPFEPFPSLVVTADGIHAKGSYAEAQARYLFPDEFKVQQLVNVLKEKRIGIVAHFYMDPEVQGVLTAAQKQWPHIHISDSLVMADSAVKMAKSGCKFITVLGVDFMSENVRAILDQAGFAEGRGGLAYGQVSVVSDMKSGLYWGKQVGVYRMSNERIGCSLADAASAPAYMSYLQAASKAPPSLHVVYINTALETKAFAHELVPTITCTSSNVVQTILKAFAQVPDLHVWYGPDSYMGANIVELFQQMTKMTDEEIAEVHPEHNRDSIKSLLPRLHYYPDGTCVVHHLFGHEVVEKINEMYSDAFLTAHFEVPGEMFSLAMEAKRRGMGVVGSTQNILDFIKQRVQEALDRNVSDYLQFVLGTESGMVTSIVAAVHSLLNSYQSGAKVKVEIVFPVSSDSMTRASSNSSLDLKSIKFGDVMLPVIPGVASGEGCSIHGGCASCPYMKMNSLSSLLKVCHHLPDESNILTPYKAERFKLQTPNGKSIADIGREPILHMRHFQASKELPKKLVNDILHPRSSRR</sequence>